<evidence type="ECO:0000313" key="10">
    <source>
        <dbReference type="Proteomes" id="UP001491349"/>
    </source>
</evidence>
<dbReference type="SUPFAM" id="SSF55874">
    <property type="entry name" value="ATPase domain of HSP90 chaperone/DNA topoisomerase II/histidine kinase"/>
    <property type="match status" value="1"/>
</dbReference>
<accession>A0ABU9DZP2</accession>
<dbReference type="InterPro" id="IPR042120">
    <property type="entry name" value="MutL_C_dimsub"/>
</dbReference>
<organism evidence="9 10">
    <name type="scientific">Flavobacterium buctense</name>
    <dbReference type="NCBI Taxonomy" id="1648146"/>
    <lineage>
        <taxon>Bacteria</taxon>
        <taxon>Pseudomonadati</taxon>
        <taxon>Bacteroidota</taxon>
        <taxon>Flavobacteriia</taxon>
        <taxon>Flavobacteriales</taxon>
        <taxon>Flavobacteriaceae</taxon>
        <taxon>Flavobacterium</taxon>
    </lineage>
</organism>
<evidence type="ECO:0000256" key="2">
    <source>
        <dbReference type="ARBA" id="ARBA00021975"/>
    </source>
</evidence>
<dbReference type="InterPro" id="IPR037198">
    <property type="entry name" value="MutL_C_sf"/>
</dbReference>
<dbReference type="Gene3D" id="3.30.1370.100">
    <property type="entry name" value="MutL, C-terminal domain, regulatory subdomain"/>
    <property type="match status" value="1"/>
</dbReference>
<dbReference type="CDD" id="cd00782">
    <property type="entry name" value="MutL_Trans"/>
    <property type="match status" value="1"/>
</dbReference>
<dbReference type="GO" id="GO:0004519">
    <property type="term" value="F:endonuclease activity"/>
    <property type="evidence" value="ECO:0007669"/>
    <property type="project" value="UniProtKB-KW"/>
</dbReference>
<dbReference type="SMART" id="SM00853">
    <property type="entry name" value="MutL_C"/>
    <property type="match status" value="1"/>
</dbReference>
<keyword evidence="9" id="KW-0378">Hydrolase</keyword>
<dbReference type="InterPro" id="IPR020568">
    <property type="entry name" value="Ribosomal_Su5_D2-typ_SF"/>
</dbReference>
<evidence type="ECO:0000256" key="6">
    <source>
        <dbReference type="SAM" id="MobiDB-lite"/>
    </source>
</evidence>
<evidence type="ECO:0000256" key="4">
    <source>
        <dbReference type="ARBA" id="ARBA00023204"/>
    </source>
</evidence>
<dbReference type="InterPro" id="IPR002099">
    <property type="entry name" value="MutL/Mlh/PMS"/>
</dbReference>
<dbReference type="Gene3D" id="3.30.565.10">
    <property type="entry name" value="Histidine kinase-like ATPase, C-terminal domain"/>
    <property type="match status" value="1"/>
</dbReference>
<feature type="domain" description="DNA mismatch repair protein S5" evidence="8">
    <location>
        <begin position="209"/>
        <end position="327"/>
    </location>
</feature>
<keyword evidence="9" id="KW-0255">Endonuclease</keyword>
<keyword evidence="9" id="KW-0540">Nuclease</keyword>
<dbReference type="SMART" id="SM01340">
    <property type="entry name" value="DNA_mis_repair"/>
    <property type="match status" value="1"/>
</dbReference>
<evidence type="ECO:0000256" key="1">
    <source>
        <dbReference type="ARBA" id="ARBA00006082"/>
    </source>
</evidence>
<dbReference type="InterPro" id="IPR036890">
    <property type="entry name" value="HATPase_C_sf"/>
</dbReference>
<dbReference type="SUPFAM" id="SSF54211">
    <property type="entry name" value="Ribosomal protein S5 domain 2-like"/>
    <property type="match status" value="1"/>
</dbReference>
<evidence type="ECO:0000259" key="8">
    <source>
        <dbReference type="SMART" id="SM01340"/>
    </source>
</evidence>
<comment type="similarity">
    <text evidence="1 5">Belongs to the DNA mismatch repair MutL/HexB family.</text>
</comment>
<dbReference type="InterPro" id="IPR013507">
    <property type="entry name" value="DNA_mismatch_S5_2-like"/>
</dbReference>
<dbReference type="RefSeq" id="WP_187660169.1">
    <property type="nucleotide sequence ID" value="NZ_JACTAB010000003.1"/>
</dbReference>
<feature type="domain" description="MutL C-terminal dimerisation" evidence="7">
    <location>
        <begin position="434"/>
        <end position="576"/>
    </location>
</feature>
<dbReference type="PROSITE" id="PS00058">
    <property type="entry name" value="DNA_MISMATCH_REPAIR_1"/>
    <property type="match status" value="1"/>
</dbReference>
<dbReference type="InterPro" id="IPR020667">
    <property type="entry name" value="DNA_mismatch_repair_MutL"/>
</dbReference>
<evidence type="ECO:0000259" key="7">
    <source>
        <dbReference type="SMART" id="SM00853"/>
    </source>
</evidence>
<proteinExistence type="inferred from homology"/>
<dbReference type="HAMAP" id="MF_00149">
    <property type="entry name" value="DNA_mis_repair"/>
    <property type="match status" value="1"/>
</dbReference>
<dbReference type="PANTHER" id="PTHR10073:SF12">
    <property type="entry name" value="DNA MISMATCH REPAIR PROTEIN MLH1"/>
    <property type="match status" value="1"/>
</dbReference>
<dbReference type="Gene3D" id="3.30.230.10">
    <property type="match status" value="1"/>
</dbReference>
<dbReference type="Pfam" id="PF08676">
    <property type="entry name" value="MutL_C"/>
    <property type="match status" value="1"/>
</dbReference>
<dbReference type="InterPro" id="IPR038973">
    <property type="entry name" value="MutL/Mlh/Pms-like"/>
</dbReference>
<evidence type="ECO:0000256" key="3">
    <source>
        <dbReference type="ARBA" id="ARBA00022763"/>
    </source>
</evidence>
<dbReference type="NCBIfam" id="TIGR00585">
    <property type="entry name" value="mutl"/>
    <property type="match status" value="1"/>
</dbReference>
<dbReference type="PANTHER" id="PTHR10073">
    <property type="entry name" value="DNA MISMATCH REPAIR PROTEIN MLH, PMS, MUTL"/>
    <property type="match status" value="1"/>
</dbReference>
<keyword evidence="4 5" id="KW-0234">DNA repair</keyword>
<comment type="function">
    <text evidence="5">This protein is involved in the repair of mismatches in DNA. It is required for dam-dependent methyl-directed DNA mismatch repair. May act as a 'molecular matchmaker', a protein that promotes the formation of a stable complex between two or more DNA-binding proteins in an ATP-dependent manner without itself being part of a final effector complex.</text>
</comment>
<keyword evidence="10" id="KW-1185">Reference proteome</keyword>
<reference evidence="9 10" key="1">
    <citation type="submission" date="2024-04" db="EMBL/GenBank/DDBJ databases">
        <title>draft genome sequnece of Flavobacterium buctense JCM 30750.</title>
        <authorList>
            <person name="Kim D.-U."/>
        </authorList>
    </citation>
    <scope>NUCLEOTIDE SEQUENCE [LARGE SCALE GENOMIC DNA]</scope>
    <source>
        <strain evidence="9 10">JCM 30750</strain>
    </source>
</reference>
<comment type="caution">
    <text evidence="9">The sequence shown here is derived from an EMBL/GenBank/DDBJ whole genome shotgun (WGS) entry which is preliminary data.</text>
</comment>
<protein>
    <recommendedName>
        <fullName evidence="2 5">DNA mismatch repair protein MutL</fullName>
    </recommendedName>
</protein>
<dbReference type="InterPro" id="IPR014721">
    <property type="entry name" value="Ribsml_uS5_D2-typ_fold_subgr"/>
</dbReference>
<dbReference type="Pfam" id="PF01119">
    <property type="entry name" value="DNA_mis_repair"/>
    <property type="match status" value="1"/>
</dbReference>
<dbReference type="EMBL" id="JBBPCB010000002">
    <property type="protein sequence ID" value="MEK8179688.1"/>
    <property type="molecule type" value="Genomic_DNA"/>
</dbReference>
<feature type="region of interest" description="Disordered" evidence="6">
    <location>
        <begin position="365"/>
        <end position="384"/>
    </location>
</feature>
<feature type="compositionally biased region" description="Polar residues" evidence="6">
    <location>
        <begin position="375"/>
        <end position="384"/>
    </location>
</feature>
<dbReference type="CDD" id="cd16926">
    <property type="entry name" value="HATPase_MutL-MLH-PMS-like"/>
    <property type="match status" value="1"/>
</dbReference>
<dbReference type="Proteomes" id="UP001491349">
    <property type="component" value="Unassembled WGS sequence"/>
</dbReference>
<dbReference type="SUPFAM" id="SSF118116">
    <property type="entry name" value="DNA mismatch repair protein MutL"/>
    <property type="match status" value="1"/>
</dbReference>
<evidence type="ECO:0000256" key="5">
    <source>
        <dbReference type="HAMAP-Rule" id="MF_00149"/>
    </source>
</evidence>
<gene>
    <name evidence="5 9" type="primary">mutL</name>
    <name evidence="9" type="ORF">WMW71_04990</name>
</gene>
<evidence type="ECO:0000313" key="9">
    <source>
        <dbReference type="EMBL" id="MEK8179688.1"/>
    </source>
</evidence>
<dbReference type="InterPro" id="IPR014790">
    <property type="entry name" value="MutL_C"/>
</dbReference>
<dbReference type="InterPro" id="IPR042121">
    <property type="entry name" value="MutL_C_regsub"/>
</dbReference>
<dbReference type="Pfam" id="PF13589">
    <property type="entry name" value="HATPase_c_3"/>
    <property type="match status" value="1"/>
</dbReference>
<sequence>MSSIIQLLPDHVANQIAAGEVVQRPASVVKELLENAVDAKATDIKLIIKDAGKSLVQVIDNGLGMSVTDSRLCFERHATSKIRQAEDLFSLHTKGFRGEALASIAAIAHVEMKTKQDQEELGIHIIIEGSKFVSQEPAVLPKGTSFAVKNLFFNIPARRNFLKSETVEQRHIVDEFQRVAMAHPNIHFTMYHNGSEMFNLPISNFRQRIVNIFSGKTNEKLVPVKEDTEIVNLQGFIGKPEFSKKNRGEQFFFVNNRFIKSGYLHHAVMAAYEGLLKDGAQPSYFLYLDVPPHTIDINIHPTKTEIKFDDEHALYAILRSAIKHSLGQFNVAPVLDFDRDPNLDTPYQYQNKDAEYPTIQVDRSYNPFSEDKQPSKSFASSSNYKKTEAQPSWESLYVGLKQAGQEIAEMTFENNEAVTSSLFEENEIEQEVKRTYQIHKKYIVSPIKSGMVIINQKRAHERVLYEEFLTSMTVKQASSQQLLFPLQLFYSSDEVELLAELKTSLENTGFVFEAIEEDNVLISGLPVNVTESEISIVLEELLSDLQDGIPDNSFSQNDTIAKSMARSLAIKTGTYLTEKEQENLVHNLFACKEPNVSPFQKPTFITMSVEDLDKKFSL</sequence>
<name>A0ABU9DZP2_9FLAO</name>
<dbReference type="Gene3D" id="3.30.1540.20">
    <property type="entry name" value="MutL, C-terminal domain, dimerisation subdomain"/>
    <property type="match status" value="1"/>
</dbReference>
<dbReference type="InterPro" id="IPR014762">
    <property type="entry name" value="DNA_mismatch_repair_CS"/>
</dbReference>
<keyword evidence="3 5" id="KW-0227">DNA damage</keyword>